<keyword evidence="7" id="KW-1185">Reference proteome</keyword>
<dbReference type="PROSITE" id="PS01079">
    <property type="entry name" value="MOCF_BIOSYNTHESIS_2"/>
    <property type="match status" value="1"/>
</dbReference>
<dbReference type="SUPFAM" id="SSF63867">
    <property type="entry name" value="MoeA C-terminal domain-like"/>
    <property type="match status" value="1"/>
</dbReference>
<dbReference type="Pfam" id="PF03454">
    <property type="entry name" value="MoeA_C"/>
    <property type="match status" value="1"/>
</dbReference>
<evidence type="ECO:0000256" key="2">
    <source>
        <dbReference type="ARBA" id="ARBA00023150"/>
    </source>
</evidence>
<dbReference type="PANTHER" id="PTHR10192:SF5">
    <property type="entry name" value="GEPHYRIN"/>
    <property type="match status" value="1"/>
</dbReference>
<dbReference type="InterPro" id="IPR001453">
    <property type="entry name" value="MoaB/Mog_dom"/>
</dbReference>
<dbReference type="Proteomes" id="UP001243009">
    <property type="component" value="Unassembled WGS sequence"/>
</dbReference>
<dbReference type="EC" id="2.10.1.1" evidence="3"/>
<organism evidence="6 7">
    <name type="scientific">Paracraurococcus lichenis</name>
    <dbReference type="NCBI Taxonomy" id="3064888"/>
    <lineage>
        <taxon>Bacteria</taxon>
        <taxon>Pseudomonadati</taxon>
        <taxon>Pseudomonadota</taxon>
        <taxon>Alphaproteobacteria</taxon>
        <taxon>Acetobacterales</taxon>
        <taxon>Roseomonadaceae</taxon>
        <taxon>Paracraurococcus</taxon>
    </lineage>
</organism>
<dbReference type="InterPro" id="IPR005111">
    <property type="entry name" value="MoeA_C_domain_IV"/>
</dbReference>
<dbReference type="SUPFAM" id="SSF53218">
    <property type="entry name" value="Molybdenum cofactor biosynthesis proteins"/>
    <property type="match status" value="1"/>
</dbReference>
<proteinExistence type="inferred from homology"/>
<dbReference type="InterPro" id="IPR008284">
    <property type="entry name" value="MoCF_biosynth_CS"/>
</dbReference>
<dbReference type="RefSeq" id="WP_305107693.1">
    <property type="nucleotide sequence ID" value="NZ_JAUTWS010000060.1"/>
</dbReference>
<dbReference type="PANTHER" id="PTHR10192">
    <property type="entry name" value="MOLYBDOPTERIN BIOSYNTHESIS PROTEIN"/>
    <property type="match status" value="1"/>
</dbReference>
<dbReference type="Pfam" id="PF00994">
    <property type="entry name" value="MoCF_biosynth"/>
    <property type="match status" value="1"/>
</dbReference>
<dbReference type="InterPro" id="IPR036425">
    <property type="entry name" value="MoaB/Mog-like_dom_sf"/>
</dbReference>
<evidence type="ECO:0000256" key="1">
    <source>
        <dbReference type="ARBA" id="ARBA00005046"/>
    </source>
</evidence>
<protein>
    <recommendedName>
        <fullName evidence="3">Molybdopterin molybdenumtransferase</fullName>
        <ecNumber evidence="3">2.10.1.1</ecNumber>
    </recommendedName>
</protein>
<keyword evidence="3" id="KW-0460">Magnesium</keyword>
<dbReference type="InterPro" id="IPR036688">
    <property type="entry name" value="MoeA_C_domain_IV_sf"/>
</dbReference>
<keyword evidence="3" id="KW-0500">Molybdenum</keyword>
<comment type="catalytic activity">
    <reaction evidence="3">
        <text>adenylyl-molybdopterin + molybdate = Mo-molybdopterin + AMP + H(+)</text>
        <dbReference type="Rhea" id="RHEA:35047"/>
        <dbReference type="ChEBI" id="CHEBI:15378"/>
        <dbReference type="ChEBI" id="CHEBI:36264"/>
        <dbReference type="ChEBI" id="CHEBI:62727"/>
        <dbReference type="ChEBI" id="CHEBI:71302"/>
        <dbReference type="ChEBI" id="CHEBI:456215"/>
    </reaction>
</comment>
<reference evidence="6 7" key="1">
    <citation type="submission" date="2023-08" db="EMBL/GenBank/DDBJ databases">
        <title>The draft genome sequence of Paracraurococcus sp. LOR1-02.</title>
        <authorList>
            <person name="Kingkaew E."/>
            <person name="Tanasupawat S."/>
        </authorList>
    </citation>
    <scope>NUCLEOTIDE SEQUENCE [LARGE SCALE GENOMIC DNA]</scope>
    <source>
        <strain evidence="6 7">LOR1-02</strain>
    </source>
</reference>
<keyword evidence="2 3" id="KW-0501">Molybdenum cofactor biosynthesis</keyword>
<comment type="caution">
    <text evidence="6">The sequence shown here is derived from an EMBL/GenBank/DDBJ whole genome shotgun (WGS) entry which is preliminary data.</text>
</comment>
<evidence type="ECO:0000313" key="7">
    <source>
        <dbReference type="Proteomes" id="UP001243009"/>
    </source>
</evidence>
<comment type="cofactor">
    <cofactor evidence="3">
        <name>Mg(2+)</name>
        <dbReference type="ChEBI" id="CHEBI:18420"/>
    </cofactor>
</comment>
<dbReference type="Gene3D" id="2.40.340.10">
    <property type="entry name" value="MoeA, C-terminal, domain IV"/>
    <property type="match status" value="1"/>
</dbReference>
<comment type="similarity">
    <text evidence="3">Belongs to the MoeA family.</text>
</comment>
<dbReference type="EMBL" id="JAUTWS010000060">
    <property type="protein sequence ID" value="MDO9712833.1"/>
    <property type="molecule type" value="Genomic_DNA"/>
</dbReference>
<dbReference type="InterPro" id="IPR036135">
    <property type="entry name" value="MoeA_linker/N_sf"/>
</dbReference>
<dbReference type="CDD" id="cd00887">
    <property type="entry name" value="MoeA"/>
    <property type="match status" value="1"/>
</dbReference>
<dbReference type="SMART" id="SM00852">
    <property type="entry name" value="MoCF_biosynth"/>
    <property type="match status" value="1"/>
</dbReference>
<dbReference type="SUPFAM" id="SSF63882">
    <property type="entry name" value="MoeA N-terminal region -like"/>
    <property type="match status" value="1"/>
</dbReference>
<accession>A0ABT9E9G7</accession>
<dbReference type="Gene3D" id="3.40.980.10">
    <property type="entry name" value="MoaB/Mog-like domain"/>
    <property type="match status" value="1"/>
</dbReference>
<sequence length="375" mass="39357">MTQLTDDCFVSGSAPLSVDAAEALIGKRVPPLLGEERVALAAALGRVLAHDLYVPSPEHEGGRIVTDAPMLPDTGSRPVQNDKSRAPGAATTLASRLRTNLRHNGRNIAQSAVVLPAGRRLRVPDIGLAAALGCATLPVMPRIRVGVFSTGDELAMPGGARGPAQIYDSNRFALLALLARLPTATSDLGILPDHAGASSAALQAAAADHDLLLTSGGVSIGEEDHVRSAIEQSGRLVFWRLAVKPGRPVAMGVLRCADGGKPVLGLPGNPVAAMITFLHLARPLVLRLSGAEHEPLPRFPVEAGFNHCKKIGRREYVQVRLRPGAVMPVAEKFERVGSGMQTTLTESDAFAELDEAMIGVAPGDTVRVLPFAALF</sequence>
<keyword evidence="3" id="KW-0479">Metal-binding</keyword>
<evidence type="ECO:0000256" key="4">
    <source>
        <dbReference type="SAM" id="MobiDB-lite"/>
    </source>
</evidence>
<feature type="domain" description="MoaB/Mog" evidence="5">
    <location>
        <begin position="146"/>
        <end position="287"/>
    </location>
</feature>
<evidence type="ECO:0000259" key="5">
    <source>
        <dbReference type="SMART" id="SM00852"/>
    </source>
</evidence>
<evidence type="ECO:0000256" key="3">
    <source>
        <dbReference type="RuleBase" id="RU365090"/>
    </source>
</evidence>
<comment type="function">
    <text evidence="3">Catalyzes the insertion of molybdate into adenylated molybdopterin with the concomitant release of AMP.</text>
</comment>
<gene>
    <name evidence="6" type="ORF">Q7A36_31165</name>
</gene>
<name>A0ABT9E9G7_9PROT</name>
<dbReference type="InterPro" id="IPR038987">
    <property type="entry name" value="MoeA-like"/>
</dbReference>
<comment type="pathway">
    <text evidence="1 3">Cofactor biosynthesis; molybdopterin biosynthesis.</text>
</comment>
<keyword evidence="3" id="KW-0808">Transferase</keyword>
<feature type="region of interest" description="Disordered" evidence="4">
    <location>
        <begin position="58"/>
        <end position="87"/>
    </location>
</feature>
<evidence type="ECO:0000313" key="6">
    <source>
        <dbReference type="EMBL" id="MDO9712833.1"/>
    </source>
</evidence>